<reference evidence="3" key="1">
    <citation type="journal article" date="2013" name="Nature">
        <title>Draft genome of the wheat A-genome progenitor Triticum urartu.</title>
        <authorList>
            <person name="Ling H.Q."/>
            <person name="Zhao S."/>
            <person name="Liu D."/>
            <person name="Wang J."/>
            <person name="Sun H."/>
            <person name="Zhang C."/>
            <person name="Fan H."/>
            <person name="Li D."/>
            <person name="Dong L."/>
            <person name="Tao Y."/>
            <person name="Gao C."/>
            <person name="Wu H."/>
            <person name="Li Y."/>
            <person name="Cui Y."/>
            <person name="Guo X."/>
            <person name="Zheng S."/>
            <person name="Wang B."/>
            <person name="Yu K."/>
            <person name="Liang Q."/>
            <person name="Yang W."/>
            <person name="Lou X."/>
            <person name="Chen J."/>
            <person name="Feng M."/>
            <person name="Jian J."/>
            <person name="Zhang X."/>
            <person name="Luo G."/>
            <person name="Jiang Y."/>
            <person name="Liu J."/>
            <person name="Wang Z."/>
            <person name="Sha Y."/>
            <person name="Zhang B."/>
            <person name="Wu H."/>
            <person name="Tang D."/>
            <person name="Shen Q."/>
            <person name="Xue P."/>
            <person name="Zou S."/>
            <person name="Wang X."/>
            <person name="Liu X."/>
            <person name="Wang F."/>
            <person name="Yang Y."/>
            <person name="An X."/>
            <person name="Dong Z."/>
            <person name="Zhang K."/>
            <person name="Zhang X."/>
            <person name="Luo M.C."/>
            <person name="Dvorak J."/>
            <person name="Tong Y."/>
            <person name="Wang J."/>
            <person name="Yang H."/>
            <person name="Li Z."/>
            <person name="Wang D."/>
            <person name="Zhang A."/>
            <person name="Wang J."/>
        </authorList>
    </citation>
    <scope>NUCLEOTIDE SEQUENCE</scope>
    <source>
        <strain evidence="3">cv. G1812</strain>
    </source>
</reference>
<evidence type="ECO:0000313" key="2">
    <source>
        <dbReference type="EnsemblPlants" id="TuG1812G0300005544.01.T05"/>
    </source>
</evidence>
<reference evidence="2" key="3">
    <citation type="submission" date="2022-06" db="UniProtKB">
        <authorList>
            <consortium name="EnsemblPlants"/>
        </authorList>
    </citation>
    <scope>IDENTIFICATION</scope>
</reference>
<proteinExistence type="predicted"/>
<keyword evidence="3" id="KW-1185">Reference proteome</keyword>
<dbReference type="EnsemblPlants" id="TuG1812G0300005544.01.T05">
    <property type="protein sequence ID" value="TuG1812G0300005544.01.T05"/>
    <property type="gene ID" value="TuG1812G0300005544.01"/>
</dbReference>
<organism evidence="2 3">
    <name type="scientific">Triticum urartu</name>
    <name type="common">Red wild einkorn</name>
    <name type="synonym">Crithodium urartu</name>
    <dbReference type="NCBI Taxonomy" id="4572"/>
    <lineage>
        <taxon>Eukaryota</taxon>
        <taxon>Viridiplantae</taxon>
        <taxon>Streptophyta</taxon>
        <taxon>Embryophyta</taxon>
        <taxon>Tracheophyta</taxon>
        <taxon>Spermatophyta</taxon>
        <taxon>Magnoliopsida</taxon>
        <taxon>Liliopsida</taxon>
        <taxon>Poales</taxon>
        <taxon>Poaceae</taxon>
        <taxon>BOP clade</taxon>
        <taxon>Pooideae</taxon>
        <taxon>Triticodae</taxon>
        <taxon>Triticeae</taxon>
        <taxon>Triticinae</taxon>
        <taxon>Triticum</taxon>
    </lineage>
</organism>
<dbReference type="AlphaFoldDB" id="A0A8R7U2Q2"/>
<name>A0A8R7U2Q2_TRIUA</name>
<protein>
    <submittedName>
        <fullName evidence="2">Uncharacterized protein</fullName>
    </submittedName>
</protein>
<accession>A0A8R7U2Q2</accession>
<reference evidence="2" key="2">
    <citation type="submission" date="2018-03" db="EMBL/GenBank/DDBJ databases">
        <title>The Triticum urartu genome reveals the dynamic nature of wheat genome evolution.</title>
        <authorList>
            <person name="Ling H."/>
            <person name="Ma B."/>
            <person name="Shi X."/>
            <person name="Liu H."/>
            <person name="Dong L."/>
            <person name="Sun H."/>
            <person name="Cao Y."/>
            <person name="Gao Q."/>
            <person name="Zheng S."/>
            <person name="Li Y."/>
            <person name="Yu Y."/>
            <person name="Du H."/>
            <person name="Qi M."/>
            <person name="Li Y."/>
            <person name="Yu H."/>
            <person name="Cui Y."/>
            <person name="Wang N."/>
            <person name="Chen C."/>
            <person name="Wu H."/>
            <person name="Zhao Y."/>
            <person name="Zhang J."/>
            <person name="Li Y."/>
            <person name="Zhou W."/>
            <person name="Zhang B."/>
            <person name="Hu W."/>
            <person name="Eijk M."/>
            <person name="Tang J."/>
            <person name="Witsenboer H."/>
            <person name="Zhao S."/>
            <person name="Li Z."/>
            <person name="Zhang A."/>
            <person name="Wang D."/>
            <person name="Liang C."/>
        </authorList>
    </citation>
    <scope>NUCLEOTIDE SEQUENCE [LARGE SCALE GENOMIC DNA]</scope>
    <source>
        <strain evidence="2">cv. G1812</strain>
    </source>
</reference>
<dbReference type="Proteomes" id="UP000015106">
    <property type="component" value="Chromosome 3"/>
</dbReference>
<evidence type="ECO:0000256" key="1">
    <source>
        <dbReference type="SAM" id="MobiDB-lite"/>
    </source>
</evidence>
<dbReference type="Gramene" id="TuG1812G0300005544.01.T05">
    <property type="protein sequence ID" value="TuG1812G0300005544.01.T05"/>
    <property type="gene ID" value="TuG1812G0300005544.01"/>
</dbReference>
<feature type="region of interest" description="Disordered" evidence="1">
    <location>
        <begin position="58"/>
        <end position="77"/>
    </location>
</feature>
<evidence type="ECO:0000313" key="3">
    <source>
        <dbReference type="Proteomes" id="UP000015106"/>
    </source>
</evidence>
<sequence length="148" mass="16474">MSRFWTCSIQMQQIYKALLCVQDNPNDCPFISSVVYILENGSAKLHVPNQPVYSAPTNSKVEHATGNTQNSKNMPTYSSREKIGQLSHYKIFCIGGLRSDSCKGGWLWVYIPFPAPLGFVRLHLLTAGLGWIGGGFDLWRVQSLPIPA</sequence>